<organism evidence="3 4">
    <name type="scientific">Aphis craccivora</name>
    <name type="common">Cowpea aphid</name>
    <dbReference type="NCBI Taxonomy" id="307492"/>
    <lineage>
        <taxon>Eukaryota</taxon>
        <taxon>Metazoa</taxon>
        <taxon>Ecdysozoa</taxon>
        <taxon>Arthropoda</taxon>
        <taxon>Hexapoda</taxon>
        <taxon>Insecta</taxon>
        <taxon>Pterygota</taxon>
        <taxon>Neoptera</taxon>
        <taxon>Paraneoptera</taxon>
        <taxon>Hemiptera</taxon>
        <taxon>Sternorrhyncha</taxon>
        <taxon>Aphidomorpha</taxon>
        <taxon>Aphidoidea</taxon>
        <taxon>Aphididae</taxon>
        <taxon>Aphidini</taxon>
        <taxon>Aphis</taxon>
        <taxon>Aphis</taxon>
    </lineage>
</organism>
<dbReference type="Proteomes" id="UP000478052">
    <property type="component" value="Unassembled WGS sequence"/>
</dbReference>
<evidence type="ECO:0000313" key="4">
    <source>
        <dbReference type="Proteomes" id="UP000478052"/>
    </source>
</evidence>
<comment type="caution">
    <text evidence="3">The sequence shown here is derived from an EMBL/GenBank/DDBJ whole genome shotgun (WGS) entry which is preliminary data.</text>
</comment>
<dbReference type="PANTHER" id="PTHR46599">
    <property type="entry name" value="PIGGYBAC TRANSPOSABLE ELEMENT-DERIVED PROTEIN 4"/>
    <property type="match status" value="1"/>
</dbReference>
<dbReference type="PANTHER" id="PTHR46599:SF6">
    <property type="entry name" value="DUAL SPECIFICITY PHOSPHATASE 26"/>
    <property type="match status" value="1"/>
</dbReference>
<evidence type="ECO:0000256" key="1">
    <source>
        <dbReference type="SAM" id="Phobius"/>
    </source>
</evidence>
<protein>
    <submittedName>
        <fullName evidence="3">PiggyBac transposable element-derived protein 4-like</fullName>
    </submittedName>
</protein>
<feature type="domain" description="PiggyBac transposable element-derived protein" evidence="2">
    <location>
        <begin position="2"/>
        <end position="121"/>
    </location>
</feature>
<gene>
    <name evidence="3" type="ORF">FWK35_00033770</name>
</gene>
<sequence length="161" mass="18527">MQKQITLVGTLKKNKREIPPEFLPHKNKAVSSSIFGFQKDKMLTSYVPRKNKTVILLSTMHDKGSLDNFTKKPEIIMDYNSTKGGVDIVDKMCATYTVSRIMKRWPCVIFYSLMNIAGINAQVLYAFSKPNDAPNRRRIFKNTKKHMKINVLNDNIRITKS</sequence>
<proteinExistence type="predicted"/>
<evidence type="ECO:0000259" key="2">
    <source>
        <dbReference type="Pfam" id="PF13843"/>
    </source>
</evidence>
<keyword evidence="1" id="KW-1133">Transmembrane helix</keyword>
<reference evidence="3 4" key="1">
    <citation type="submission" date="2019-08" db="EMBL/GenBank/DDBJ databases">
        <title>Whole genome of Aphis craccivora.</title>
        <authorList>
            <person name="Voronova N.V."/>
            <person name="Shulinski R.S."/>
            <person name="Bandarenka Y.V."/>
            <person name="Zhorov D.G."/>
            <person name="Warner D."/>
        </authorList>
    </citation>
    <scope>NUCLEOTIDE SEQUENCE [LARGE SCALE GENOMIC DNA]</scope>
    <source>
        <strain evidence="3">180601</strain>
        <tissue evidence="3">Whole Body</tissue>
    </source>
</reference>
<accession>A0A6G0VRV9</accession>
<dbReference type="AlphaFoldDB" id="A0A6G0VRV9"/>
<dbReference type="EMBL" id="VUJU01012714">
    <property type="protein sequence ID" value="KAF0706957.1"/>
    <property type="molecule type" value="Genomic_DNA"/>
</dbReference>
<keyword evidence="4" id="KW-1185">Reference proteome</keyword>
<dbReference type="OrthoDB" id="6077919at2759"/>
<name>A0A6G0VRV9_APHCR</name>
<evidence type="ECO:0000313" key="3">
    <source>
        <dbReference type="EMBL" id="KAF0706957.1"/>
    </source>
</evidence>
<dbReference type="Pfam" id="PF13843">
    <property type="entry name" value="DDE_Tnp_1_7"/>
    <property type="match status" value="1"/>
</dbReference>
<dbReference type="InterPro" id="IPR029526">
    <property type="entry name" value="PGBD"/>
</dbReference>
<keyword evidence="1" id="KW-0472">Membrane</keyword>
<feature type="transmembrane region" description="Helical" evidence="1">
    <location>
        <begin position="108"/>
        <end position="127"/>
    </location>
</feature>
<keyword evidence="1" id="KW-0812">Transmembrane</keyword>